<organism evidence="2 3">
    <name type="scientific">Candidatus Roizmanbacteria bacterium GW2011_GWC2_37_13</name>
    <dbReference type="NCBI Taxonomy" id="1618486"/>
    <lineage>
        <taxon>Bacteria</taxon>
        <taxon>Candidatus Roizmaniibacteriota</taxon>
    </lineage>
</organism>
<dbReference type="Pfam" id="PF14478">
    <property type="entry name" value="DUF4430"/>
    <property type="match status" value="1"/>
</dbReference>
<accession>A0A0G0GJ79</accession>
<evidence type="ECO:0000313" key="3">
    <source>
        <dbReference type="Proteomes" id="UP000034917"/>
    </source>
</evidence>
<dbReference type="AlphaFoldDB" id="A0A0G0GJ79"/>
<comment type="caution">
    <text evidence="2">The sequence shown here is derived from an EMBL/GenBank/DDBJ whole genome shotgun (WGS) entry which is preliminary data.</text>
</comment>
<proteinExistence type="predicted"/>
<feature type="domain" description="Transcobalamin-like C-terminal" evidence="1">
    <location>
        <begin position="56"/>
        <end position="125"/>
    </location>
</feature>
<dbReference type="InterPro" id="IPR027954">
    <property type="entry name" value="Transcobalamin-like_C"/>
</dbReference>
<evidence type="ECO:0000259" key="1">
    <source>
        <dbReference type="Pfam" id="PF14478"/>
    </source>
</evidence>
<dbReference type="EMBL" id="LBSV01000003">
    <property type="protein sequence ID" value="KKQ26170.1"/>
    <property type="molecule type" value="Genomic_DNA"/>
</dbReference>
<protein>
    <recommendedName>
        <fullName evidence="1">Transcobalamin-like C-terminal domain-containing protein</fullName>
    </recommendedName>
</protein>
<evidence type="ECO:0000313" key="2">
    <source>
        <dbReference type="EMBL" id="KKQ26170.1"/>
    </source>
</evidence>
<gene>
    <name evidence="2" type="ORF">US40_C0003G0022</name>
</gene>
<reference evidence="2 3" key="1">
    <citation type="journal article" date="2015" name="Nature">
        <title>rRNA introns, odd ribosomes, and small enigmatic genomes across a large radiation of phyla.</title>
        <authorList>
            <person name="Brown C.T."/>
            <person name="Hug L.A."/>
            <person name="Thomas B.C."/>
            <person name="Sharon I."/>
            <person name="Castelle C.J."/>
            <person name="Singh A."/>
            <person name="Wilkins M.J."/>
            <person name="Williams K.H."/>
            <person name="Banfield J.F."/>
        </authorList>
    </citation>
    <scope>NUCLEOTIDE SEQUENCE [LARGE SCALE GENOMIC DNA]</scope>
</reference>
<sequence>MKKIILFLGLLILLGSGWYFFYQYKPNKKSVVQEKITVYLKVTGQKVFNKQEIAKGKTALDLTKEKEDIVTKGDGANAYIIGINGIEAKSADKEYWAFYVNAKMATVGAGSYKLKPGDKIEWKIEKY</sequence>
<dbReference type="Gene3D" id="2.170.130.30">
    <property type="match status" value="1"/>
</dbReference>
<name>A0A0G0GJ79_9BACT</name>
<dbReference type="Proteomes" id="UP000034917">
    <property type="component" value="Unassembled WGS sequence"/>
</dbReference>